<accession>A0A6A6DNP4</accession>
<dbReference type="EMBL" id="ML994657">
    <property type="protein sequence ID" value="KAF2180593.1"/>
    <property type="molecule type" value="Genomic_DNA"/>
</dbReference>
<gene>
    <name evidence="1" type="ORF">K469DRAFT_794310</name>
</gene>
<protein>
    <submittedName>
        <fullName evidence="1">Uncharacterized protein</fullName>
    </submittedName>
</protein>
<evidence type="ECO:0000313" key="2">
    <source>
        <dbReference type="Proteomes" id="UP000800200"/>
    </source>
</evidence>
<evidence type="ECO:0000313" key="1">
    <source>
        <dbReference type="EMBL" id="KAF2180593.1"/>
    </source>
</evidence>
<reference evidence="1" key="1">
    <citation type="journal article" date="2020" name="Stud. Mycol.">
        <title>101 Dothideomycetes genomes: a test case for predicting lifestyles and emergence of pathogens.</title>
        <authorList>
            <person name="Haridas S."/>
            <person name="Albert R."/>
            <person name="Binder M."/>
            <person name="Bloem J."/>
            <person name="Labutti K."/>
            <person name="Salamov A."/>
            <person name="Andreopoulos B."/>
            <person name="Baker S."/>
            <person name="Barry K."/>
            <person name="Bills G."/>
            <person name="Bluhm B."/>
            <person name="Cannon C."/>
            <person name="Castanera R."/>
            <person name="Culley D."/>
            <person name="Daum C."/>
            <person name="Ezra D."/>
            <person name="Gonzalez J."/>
            <person name="Henrissat B."/>
            <person name="Kuo A."/>
            <person name="Liang C."/>
            <person name="Lipzen A."/>
            <person name="Lutzoni F."/>
            <person name="Magnuson J."/>
            <person name="Mondo S."/>
            <person name="Nolan M."/>
            <person name="Ohm R."/>
            <person name="Pangilinan J."/>
            <person name="Park H.-J."/>
            <person name="Ramirez L."/>
            <person name="Alfaro M."/>
            <person name="Sun H."/>
            <person name="Tritt A."/>
            <person name="Yoshinaga Y."/>
            <person name="Zwiers L.-H."/>
            <person name="Turgeon B."/>
            <person name="Goodwin S."/>
            <person name="Spatafora J."/>
            <person name="Crous P."/>
            <person name="Grigoriev I."/>
        </authorList>
    </citation>
    <scope>NUCLEOTIDE SEQUENCE</scope>
    <source>
        <strain evidence="1">CBS 207.26</strain>
    </source>
</reference>
<feature type="non-terminal residue" evidence="1">
    <location>
        <position position="57"/>
    </location>
</feature>
<proteinExistence type="predicted"/>
<dbReference type="OrthoDB" id="8954335at2759"/>
<organism evidence="1 2">
    <name type="scientific">Zopfia rhizophila CBS 207.26</name>
    <dbReference type="NCBI Taxonomy" id="1314779"/>
    <lineage>
        <taxon>Eukaryota</taxon>
        <taxon>Fungi</taxon>
        <taxon>Dikarya</taxon>
        <taxon>Ascomycota</taxon>
        <taxon>Pezizomycotina</taxon>
        <taxon>Dothideomycetes</taxon>
        <taxon>Dothideomycetes incertae sedis</taxon>
        <taxon>Zopfiaceae</taxon>
        <taxon>Zopfia</taxon>
    </lineage>
</organism>
<dbReference type="AlphaFoldDB" id="A0A6A6DNP4"/>
<name>A0A6A6DNP4_9PEZI</name>
<dbReference type="Proteomes" id="UP000800200">
    <property type="component" value="Unassembled WGS sequence"/>
</dbReference>
<sequence>MFRQLCGKEPLRNMILATTFWSEVARQDALGREEQVKTAPGFWGDMLESGSTMKQIV</sequence>
<keyword evidence="2" id="KW-1185">Reference proteome</keyword>